<evidence type="ECO:0000313" key="2">
    <source>
        <dbReference type="EMBL" id="BAH94470.1"/>
    </source>
</evidence>
<organism evidence="2 3">
    <name type="scientific">Oryza sativa subsp. japonica</name>
    <name type="common">Rice</name>
    <dbReference type="NCBI Taxonomy" id="39947"/>
    <lineage>
        <taxon>Eukaryota</taxon>
        <taxon>Viridiplantae</taxon>
        <taxon>Streptophyta</taxon>
        <taxon>Embryophyta</taxon>
        <taxon>Tracheophyta</taxon>
        <taxon>Spermatophyta</taxon>
        <taxon>Magnoliopsida</taxon>
        <taxon>Liliopsida</taxon>
        <taxon>Poales</taxon>
        <taxon>Poaceae</taxon>
        <taxon>BOP clade</taxon>
        <taxon>Oryzoideae</taxon>
        <taxon>Oryzeae</taxon>
        <taxon>Oryzinae</taxon>
        <taxon>Oryza</taxon>
        <taxon>Oryza sativa</taxon>
    </lineage>
</organism>
<reference evidence="3" key="2">
    <citation type="journal article" date="2008" name="Nucleic Acids Res.">
        <title>The rice annotation project database (RAP-DB): 2008 update.</title>
        <authorList>
            <consortium name="The rice annotation project (RAP)"/>
        </authorList>
    </citation>
    <scope>GENOME REANNOTATION</scope>
    <source>
        <strain evidence="3">cv. Nipponbare</strain>
    </source>
</reference>
<protein>
    <submittedName>
        <fullName evidence="2">Os09g0267800 protein</fullName>
    </submittedName>
</protein>
<feature type="non-terminal residue" evidence="2">
    <location>
        <position position="1"/>
    </location>
</feature>
<dbReference type="EMBL" id="AP008215">
    <property type="protein sequence ID" value="BAH94470.1"/>
    <property type="molecule type" value="Genomic_DNA"/>
</dbReference>
<feature type="chain" id="PRO_5002978275" evidence="1">
    <location>
        <begin position="27"/>
        <end position="66"/>
    </location>
</feature>
<dbReference type="Proteomes" id="UP000000763">
    <property type="component" value="Chromosome 9"/>
</dbReference>
<proteinExistence type="predicted"/>
<name>C7J6L8_ORYSJ</name>
<feature type="signal peptide" evidence="1">
    <location>
        <begin position="1"/>
        <end position="26"/>
    </location>
</feature>
<evidence type="ECO:0000313" key="3">
    <source>
        <dbReference type="Proteomes" id="UP000000763"/>
    </source>
</evidence>
<accession>C7J6L8</accession>
<sequence length="66" mass="7883">KKGMLCMNCSPILLCAINFWFRCAKTNQFYWKHPYNEFLSNLYNKWNIPNCDQSNIAKSYSLRPTI</sequence>
<reference evidence="2 3" key="1">
    <citation type="journal article" date="2005" name="Nature">
        <title>The map-based sequence of the rice genome.</title>
        <authorList>
            <consortium name="International rice genome sequencing project (IRGSP)"/>
            <person name="Matsumoto T."/>
            <person name="Wu J."/>
            <person name="Kanamori H."/>
            <person name="Katayose Y."/>
            <person name="Fujisawa M."/>
            <person name="Namiki N."/>
            <person name="Mizuno H."/>
            <person name="Yamamoto K."/>
            <person name="Antonio B.A."/>
            <person name="Baba T."/>
            <person name="Sakata K."/>
            <person name="Nagamura Y."/>
            <person name="Aoki H."/>
            <person name="Arikawa K."/>
            <person name="Arita K."/>
            <person name="Bito T."/>
            <person name="Chiden Y."/>
            <person name="Fujitsuka N."/>
            <person name="Fukunaka R."/>
            <person name="Hamada M."/>
            <person name="Harada C."/>
            <person name="Hayashi A."/>
            <person name="Hijishita S."/>
            <person name="Honda M."/>
            <person name="Hosokawa S."/>
            <person name="Ichikawa Y."/>
            <person name="Idonuma A."/>
            <person name="Iijima M."/>
            <person name="Ikeda M."/>
            <person name="Ikeno M."/>
            <person name="Ito K."/>
            <person name="Ito S."/>
            <person name="Ito T."/>
            <person name="Ito Y."/>
            <person name="Ito Y."/>
            <person name="Iwabuchi A."/>
            <person name="Kamiya K."/>
            <person name="Karasawa W."/>
            <person name="Kurita K."/>
            <person name="Katagiri S."/>
            <person name="Kikuta A."/>
            <person name="Kobayashi H."/>
            <person name="Kobayashi N."/>
            <person name="Machita K."/>
            <person name="Maehara T."/>
            <person name="Masukawa M."/>
            <person name="Mizubayashi T."/>
            <person name="Mukai Y."/>
            <person name="Nagasaki H."/>
            <person name="Nagata Y."/>
            <person name="Naito S."/>
            <person name="Nakashima M."/>
            <person name="Nakama Y."/>
            <person name="Nakamichi Y."/>
            <person name="Nakamura M."/>
            <person name="Meguro A."/>
            <person name="Negishi M."/>
            <person name="Ohta I."/>
            <person name="Ohta T."/>
            <person name="Okamoto M."/>
            <person name="Ono N."/>
            <person name="Saji S."/>
            <person name="Sakaguchi M."/>
            <person name="Sakai K."/>
            <person name="Shibata M."/>
            <person name="Shimokawa T."/>
            <person name="Song J."/>
            <person name="Takazaki Y."/>
            <person name="Terasawa K."/>
            <person name="Tsugane M."/>
            <person name="Tsuji K."/>
            <person name="Ueda S."/>
            <person name="Waki K."/>
            <person name="Yamagata H."/>
            <person name="Yamamoto M."/>
            <person name="Yamamoto S."/>
            <person name="Yamane H."/>
            <person name="Yoshiki S."/>
            <person name="Yoshihara R."/>
            <person name="Yukawa K."/>
            <person name="Zhong H."/>
            <person name="Yano M."/>
            <person name="Yuan Q."/>
            <person name="Ouyang S."/>
            <person name="Liu J."/>
            <person name="Jones K.M."/>
            <person name="Gansberger K."/>
            <person name="Moffat K."/>
            <person name="Hill J."/>
            <person name="Bera J."/>
            <person name="Fadrosh D."/>
            <person name="Jin S."/>
            <person name="Johri S."/>
            <person name="Kim M."/>
            <person name="Overton L."/>
            <person name="Reardon M."/>
            <person name="Tsitrin T."/>
            <person name="Vuong H."/>
            <person name="Weaver B."/>
            <person name="Ciecko A."/>
            <person name="Tallon L."/>
            <person name="Jackson J."/>
            <person name="Pai G."/>
            <person name="Aken S.V."/>
            <person name="Utterback T."/>
            <person name="Reidmuller S."/>
            <person name="Feldblyum T."/>
            <person name="Hsiao J."/>
            <person name="Zismann V."/>
            <person name="Iobst S."/>
            <person name="de Vazeille A.R."/>
            <person name="Buell C.R."/>
            <person name="Ying K."/>
            <person name="Li Y."/>
            <person name="Lu T."/>
            <person name="Huang Y."/>
            <person name="Zhao Q."/>
            <person name="Feng Q."/>
            <person name="Zhang L."/>
            <person name="Zhu J."/>
            <person name="Weng Q."/>
            <person name="Mu J."/>
            <person name="Lu Y."/>
            <person name="Fan D."/>
            <person name="Liu Y."/>
            <person name="Guan J."/>
            <person name="Zhang Y."/>
            <person name="Yu S."/>
            <person name="Liu X."/>
            <person name="Zhang Y."/>
            <person name="Hong G."/>
            <person name="Han B."/>
            <person name="Choisne N."/>
            <person name="Demange N."/>
            <person name="Orjeda G."/>
            <person name="Samain S."/>
            <person name="Cattolico L."/>
            <person name="Pelletier E."/>
            <person name="Couloux A."/>
            <person name="Segurens B."/>
            <person name="Wincker P."/>
            <person name="D'Hont A."/>
            <person name="Scarpelli C."/>
            <person name="Weissenbach J."/>
            <person name="Salanoubat M."/>
            <person name="Quetier F."/>
            <person name="Yu Y."/>
            <person name="Kim H.R."/>
            <person name="Rambo T."/>
            <person name="Currie J."/>
            <person name="Collura K."/>
            <person name="Luo M."/>
            <person name="Yang T."/>
            <person name="Ammiraju J.S.S."/>
            <person name="Engler F."/>
            <person name="Soderlund C."/>
            <person name="Wing R.A."/>
            <person name="Palmer L.E."/>
            <person name="de la Bastide M."/>
            <person name="Spiegel L."/>
            <person name="Nascimento L."/>
            <person name="Zutavern T."/>
            <person name="O'Shaughnessy A."/>
            <person name="Dike S."/>
            <person name="Dedhia N."/>
            <person name="Preston R."/>
            <person name="Balija V."/>
            <person name="McCombie W.R."/>
            <person name="Chow T."/>
            <person name="Chen H."/>
            <person name="Chung M."/>
            <person name="Chen C."/>
            <person name="Shaw J."/>
            <person name="Wu H."/>
            <person name="Hsiao K."/>
            <person name="Chao Y."/>
            <person name="Chu M."/>
            <person name="Cheng C."/>
            <person name="Hour A."/>
            <person name="Lee P."/>
            <person name="Lin S."/>
            <person name="Lin Y."/>
            <person name="Liou J."/>
            <person name="Liu S."/>
            <person name="Hsing Y."/>
            <person name="Raghuvanshi S."/>
            <person name="Mohanty A."/>
            <person name="Bharti A.K."/>
            <person name="Gaur A."/>
            <person name="Gupta V."/>
            <person name="Kumar D."/>
            <person name="Ravi V."/>
            <person name="Vij S."/>
            <person name="Kapur A."/>
            <person name="Khurana P."/>
            <person name="Khurana P."/>
            <person name="Khurana J.P."/>
            <person name="Tyagi A.K."/>
            <person name="Gaikwad K."/>
            <person name="Singh A."/>
            <person name="Dalal V."/>
            <person name="Srivastava S."/>
            <person name="Dixit A."/>
            <person name="Pal A.K."/>
            <person name="Ghazi I.A."/>
            <person name="Yadav M."/>
            <person name="Pandit A."/>
            <person name="Bhargava A."/>
            <person name="Sureshbabu K."/>
            <person name="Batra K."/>
            <person name="Sharma T.R."/>
            <person name="Mohapatra T."/>
            <person name="Singh N.K."/>
            <person name="Messing J."/>
            <person name="Nelson A.B."/>
            <person name="Fuks G."/>
            <person name="Kavchok S."/>
            <person name="Keizer G."/>
            <person name="Linton E."/>
            <person name="Llaca V."/>
            <person name="Song R."/>
            <person name="Tanyolac B."/>
            <person name="Young S."/>
            <person name="Ho-Il K."/>
            <person name="Hahn J.H."/>
            <person name="Sangsakoo G."/>
            <person name="Vanavichit A."/>
            <person name="de Mattos Luiz.A.T."/>
            <person name="Zimmer P.D."/>
            <person name="Malone G."/>
            <person name="Dellagostin O."/>
            <person name="de Oliveira A.C."/>
            <person name="Bevan M."/>
            <person name="Bancroft I."/>
            <person name="Minx P."/>
            <person name="Cordum H."/>
            <person name="Wilson R."/>
            <person name="Cheng Z."/>
            <person name="Jin W."/>
            <person name="Jiang J."/>
            <person name="Leong S.A."/>
            <person name="Iwama H."/>
            <person name="Gojobori T."/>
            <person name="Itoh T."/>
            <person name="Niimura Y."/>
            <person name="Fujii Y."/>
            <person name="Habara T."/>
            <person name="Sakai H."/>
            <person name="Sato Y."/>
            <person name="Wilson G."/>
            <person name="Kumar K."/>
            <person name="McCouch S."/>
            <person name="Juretic N."/>
            <person name="Hoen D."/>
            <person name="Wright S."/>
            <person name="Bruskiewich R."/>
            <person name="Bureau T."/>
            <person name="Miyao A."/>
            <person name="Hirochika H."/>
            <person name="Nishikawa T."/>
            <person name="Kadowaki K."/>
            <person name="Sugiura M."/>
            <person name="Burr B."/>
            <person name="Sasaki T."/>
        </authorList>
    </citation>
    <scope>NUCLEOTIDE SEQUENCE [LARGE SCALE GENOMIC DNA]</scope>
    <source>
        <strain evidence="3">cv. Nipponbare</strain>
    </source>
</reference>
<gene>
    <name evidence="2" type="ordered locus">Os09g0267800</name>
</gene>
<keyword evidence="1" id="KW-0732">Signal</keyword>
<dbReference type="AlphaFoldDB" id="C7J6L8"/>
<evidence type="ECO:0000256" key="1">
    <source>
        <dbReference type="SAM" id="SignalP"/>
    </source>
</evidence>
<dbReference type="KEGG" id="dosa:Os09g0267800"/>